<dbReference type="EMBL" id="WNKQ01000010">
    <property type="protein sequence ID" value="KAF5848786.1"/>
    <property type="molecule type" value="Genomic_DNA"/>
</dbReference>
<dbReference type="AlphaFoldDB" id="A0A8H5ZEJ7"/>
<organism evidence="1 2">
    <name type="scientific">Cochliobolus sativus</name>
    <name type="common">Common root rot and spot blotch fungus</name>
    <name type="synonym">Bipolaris sorokiniana</name>
    <dbReference type="NCBI Taxonomy" id="45130"/>
    <lineage>
        <taxon>Eukaryota</taxon>
        <taxon>Fungi</taxon>
        <taxon>Dikarya</taxon>
        <taxon>Ascomycota</taxon>
        <taxon>Pezizomycotina</taxon>
        <taxon>Dothideomycetes</taxon>
        <taxon>Pleosporomycetidae</taxon>
        <taxon>Pleosporales</taxon>
        <taxon>Pleosporineae</taxon>
        <taxon>Pleosporaceae</taxon>
        <taxon>Bipolaris</taxon>
    </lineage>
</organism>
<name>A0A8H5ZEJ7_COCSA</name>
<proteinExistence type="predicted"/>
<protein>
    <submittedName>
        <fullName evidence="1">Uncharacterized protein</fullName>
    </submittedName>
</protein>
<sequence>MLAKEIRVHCGSKELHWERLVKFMGCVANIYKKDPGHVGPLYATLAMRLVFDWTKIRETQRWTSNILDKVYALCGLGSDGGNITIEYGISPEVLIAHLLDRAPKHFSAEDLLSLAFSAYAS</sequence>
<reference evidence="1" key="1">
    <citation type="submission" date="2019-11" db="EMBL/GenBank/DDBJ databases">
        <title>Bipolaris sorokiniana Genome sequencing.</title>
        <authorList>
            <person name="Wang H."/>
        </authorList>
    </citation>
    <scope>NUCLEOTIDE SEQUENCE</scope>
</reference>
<accession>A0A8H5ZEJ7</accession>
<comment type="caution">
    <text evidence="1">The sequence shown here is derived from an EMBL/GenBank/DDBJ whole genome shotgun (WGS) entry which is preliminary data.</text>
</comment>
<evidence type="ECO:0000313" key="1">
    <source>
        <dbReference type="EMBL" id="KAF5848786.1"/>
    </source>
</evidence>
<dbReference type="Proteomes" id="UP000624244">
    <property type="component" value="Unassembled WGS sequence"/>
</dbReference>
<gene>
    <name evidence="1" type="ORF">GGP41_009874</name>
</gene>
<evidence type="ECO:0000313" key="2">
    <source>
        <dbReference type="Proteomes" id="UP000624244"/>
    </source>
</evidence>